<keyword evidence="1" id="KW-0732">Signal</keyword>
<reference evidence="3 4" key="1">
    <citation type="journal article" date="2021" name="Pathogens">
        <title>Isolation and Characterization of Kingella bonacorsii sp. nov., A Novel Kingella Species Detected in a Stable Periodontitis Subject.</title>
        <authorList>
            <person name="Antezack A."/>
            <person name="Boxberger M."/>
            <person name="Rolland C."/>
            <person name="Monnet-Corti V."/>
            <person name="La Scola B."/>
        </authorList>
    </citation>
    <scope>NUCLEOTIDE SEQUENCE [LARGE SCALE GENOMIC DNA]</scope>
    <source>
        <strain evidence="3 4">Marseille-Q4569</strain>
    </source>
</reference>
<dbReference type="Pfam" id="PF04972">
    <property type="entry name" value="BON"/>
    <property type="match status" value="2"/>
</dbReference>
<feature type="domain" description="BON" evidence="2">
    <location>
        <begin position="50"/>
        <end position="118"/>
    </location>
</feature>
<evidence type="ECO:0000259" key="2">
    <source>
        <dbReference type="PROSITE" id="PS50914"/>
    </source>
</evidence>
<protein>
    <submittedName>
        <fullName evidence="3">BON domain-containing protein</fullName>
    </submittedName>
</protein>
<keyword evidence="4" id="KW-1185">Reference proteome</keyword>
<evidence type="ECO:0000313" key="3">
    <source>
        <dbReference type="EMBL" id="MBK0395432.1"/>
    </source>
</evidence>
<organism evidence="3 4">
    <name type="scientific">Kingella bonacorsii</name>
    <dbReference type="NCBI Taxonomy" id="2796361"/>
    <lineage>
        <taxon>Bacteria</taxon>
        <taxon>Pseudomonadati</taxon>
        <taxon>Pseudomonadota</taxon>
        <taxon>Betaproteobacteria</taxon>
        <taxon>Neisseriales</taxon>
        <taxon>Neisseriaceae</taxon>
        <taxon>Kingella</taxon>
    </lineage>
</organism>
<dbReference type="RefSeq" id="WP_200521510.1">
    <property type="nucleotide sequence ID" value="NZ_JAEHNZ010000001.1"/>
</dbReference>
<dbReference type="InterPro" id="IPR051686">
    <property type="entry name" value="Lipoprotein_DolP"/>
</dbReference>
<dbReference type="PANTHER" id="PTHR34606:SF15">
    <property type="entry name" value="BON DOMAIN-CONTAINING PROTEIN"/>
    <property type="match status" value="1"/>
</dbReference>
<dbReference type="PANTHER" id="PTHR34606">
    <property type="entry name" value="BON DOMAIN-CONTAINING PROTEIN"/>
    <property type="match status" value="1"/>
</dbReference>
<gene>
    <name evidence="3" type="ORF">JDW22_02220</name>
</gene>
<accession>A0ABS1BQA0</accession>
<proteinExistence type="predicted"/>
<feature type="chain" id="PRO_5045365575" evidence="1">
    <location>
        <begin position="24"/>
        <end position="207"/>
    </location>
</feature>
<comment type="caution">
    <text evidence="3">The sequence shown here is derived from an EMBL/GenBank/DDBJ whole genome shotgun (WGS) entry which is preliminary data.</text>
</comment>
<dbReference type="Proteomes" id="UP000614058">
    <property type="component" value="Unassembled WGS sequence"/>
</dbReference>
<dbReference type="Gene3D" id="3.30.1340.30">
    <property type="match status" value="1"/>
</dbReference>
<dbReference type="InterPro" id="IPR007055">
    <property type="entry name" value="BON_dom"/>
</dbReference>
<dbReference type="PROSITE" id="PS50914">
    <property type="entry name" value="BON"/>
    <property type="match status" value="1"/>
</dbReference>
<sequence>MTPIKQLIIAGLIASTLSGCATAIIGGAAAGANSIANRRTIGTQFDDETTEMHIRTNAYALIKQNNANSTATLSVISYNRKVLLLGQVPSEIDKQLAEQAARNEPQVQNVYNYINVSSEPRTVANINYDTWLTSKIRSKLLTLSTAGVYPGHVKVVSFNSVVYVFGLLTPEQQTLVSNTVSSVSGVQQVVTLYETYTPASVQPAPAQ</sequence>
<dbReference type="EMBL" id="JAEHNZ010000001">
    <property type="protein sequence ID" value="MBK0395432.1"/>
    <property type="molecule type" value="Genomic_DNA"/>
</dbReference>
<feature type="signal peptide" evidence="1">
    <location>
        <begin position="1"/>
        <end position="23"/>
    </location>
</feature>
<name>A0ABS1BQA0_9NEIS</name>
<evidence type="ECO:0000256" key="1">
    <source>
        <dbReference type="SAM" id="SignalP"/>
    </source>
</evidence>
<dbReference type="PROSITE" id="PS51257">
    <property type="entry name" value="PROKAR_LIPOPROTEIN"/>
    <property type="match status" value="1"/>
</dbReference>
<evidence type="ECO:0000313" key="4">
    <source>
        <dbReference type="Proteomes" id="UP000614058"/>
    </source>
</evidence>